<dbReference type="GO" id="GO:0006355">
    <property type="term" value="P:regulation of DNA-templated transcription"/>
    <property type="evidence" value="ECO:0007669"/>
    <property type="project" value="InterPro"/>
</dbReference>
<dbReference type="KEGG" id="poj:PtoMrB4_33120"/>
<dbReference type="Gene3D" id="1.10.10.10">
    <property type="entry name" value="Winged helix-like DNA-binding domain superfamily/Winged helix DNA-binding domain"/>
    <property type="match status" value="1"/>
</dbReference>
<dbReference type="GO" id="GO:0003677">
    <property type="term" value="F:DNA binding"/>
    <property type="evidence" value="ECO:0007669"/>
    <property type="project" value="UniProtKB-UniRule"/>
</dbReference>
<dbReference type="CDD" id="cd00383">
    <property type="entry name" value="trans_reg_C"/>
    <property type="match status" value="1"/>
</dbReference>
<evidence type="ECO:0000256" key="2">
    <source>
        <dbReference type="PROSITE-ProRule" id="PRU01091"/>
    </source>
</evidence>
<feature type="DNA-binding region" description="OmpR/PhoB-type" evidence="2">
    <location>
        <begin position="8"/>
        <end position="113"/>
    </location>
</feature>
<accession>A0A679GGZ0</accession>
<organism evidence="4 5">
    <name type="scientific">Metapseudomonas otitidis</name>
    <dbReference type="NCBI Taxonomy" id="319939"/>
    <lineage>
        <taxon>Bacteria</taxon>
        <taxon>Pseudomonadati</taxon>
        <taxon>Pseudomonadota</taxon>
        <taxon>Gammaproteobacteria</taxon>
        <taxon>Pseudomonadales</taxon>
        <taxon>Pseudomonadaceae</taxon>
        <taxon>Metapseudomonas</taxon>
    </lineage>
</organism>
<dbReference type="SMART" id="SM00862">
    <property type="entry name" value="Trans_reg_C"/>
    <property type="match status" value="1"/>
</dbReference>
<dbReference type="AlphaFoldDB" id="A0A679GGZ0"/>
<name>A0A679GGZ0_9GAMM</name>
<proteinExistence type="predicted"/>
<evidence type="ECO:0000313" key="4">
    <source>
        <dbReference type="EMBL" id="BCA29335.1"/>
    </source>
</evidence>
<dbReference type="InterPro" id="IPR036388">
    <property type="entry name" value="WH-like_DNA-bd_sf"/>
</dbReference>
<evidence type="ECO:0000256" key="1">
    <source>
        <dbReference type="ARBA" id="ARBA00023125"/>
    </source>
</evidence>
<dbReference type="InterPro" id="IPR001867">
    <property type="entry name" value="OmpR/PhoB-type_DNA-bd"/>
</dbReference>
<dbReference type="SUPFAM" id="SSF46894">
    <property type="entry name" value="C-terminal effector domain of the bipartite response regulators"/>
    <property type="match status" value="1"/>
</dbReference>
<dbReference type="Pfam" id="PF00486">
    <property type="entry name" value="Trans_reg_C"/>
    <property type="match status" value="1"/>
</dbReference>
<reference evidence="4 5" key="1">
    <citation type="journal article" date="2020" name="Microbiol. Resour. Announc.">
        <title>Complete genome sequence of Pseudomonas otitidis strain MrB4, isolated from Lake Biwa in Japan.</title>
        <authorList>
            <person name="Miyazaki K."/>
            <person name="Hase E."/>
            <person name="Maruya T."/>
        </authorList>
    </citation>
    <scope>NUCLEOTIDE SEQUENCE [LARGE SCALE GENOMIC DNA]</scope>
    <source>
        <strain evidence="4 5">MrB4</strain>
    </source>
</reference>
<evidence type="ECO:0000313" key="5">
    <source>
        <dbReference type="Proteomes" id="UP000501237"/>
    </source>
</evidence>
<protein>
    <recommendedName>
        <fullName evidence="3">OmpR/PhoB-type domain-containing protein</fullName>
    </recommendedName>
</protein>
<evidence type="ECO:0000259" key="3">
    <source>
        <dbReference type="PROSITE" id="PS51755"/>
    </source>
</evidence>
<dbReference type="PROSITE" id="PS51755">
    <property type="entry name" value="OMPR_PHOB"/>
    <property type="match status" value="1"/>
</dbReference>
<dbReference type="InterPro" id="IPR016032">
    <property type="entry name" value="Sig_transdc_resp-reg_C-effctor"/>
</dbReference>
<dbReference type="Proteomes" id="UP000501237">
    <property type="component" value="Chromosome"/>
</dbReference>
<dbReference type="EMBL" id="AP022642">
    <property type="protein sequence ID" value="BCA29335.1"/>
    <property type="molecule type" value="Genomic_DNA"/>
</dbReference>
<gene>
    <name evidence="4" type="ORF">PtoMrB4_33120</name>
</gene>
<keyword evidence="1 2" id="KW-0238">DNA-binding</keyword>
<feature type="domain" description="OmpR/PhoB-type" evidence="3">
    <location>
        <begin position="8"/>
        <end position="113"/>
    </location>
</feature>
<sequence length="295" mass="33482">MSGGHMSCIYLRTGRTDCQVRFHPLRFQLSLIQADQEERIELGFSGSKVLERLLQSPGEVVSRDELLQYAWHDRVVSQGSLNQQIYTLRQLLHDERQREIIQTLPRRGYMFNPGYLLQITHEAAEPAPVEEPTVAVVVPLASVPAPLPTREDPAPSLPPHPPRFAHARSALRLWRQRLPVALGAGVLGLSLIGAVQVYQPPELRAMATETLRLGQLDILLVEDNAQQLAELKRNALIFRDQLARVARRPADLLMYSSADFYEVICLQPDGRANWLMVHQDQVGRVSDQQWRRCLQ</sequence>
<dbReference type="GO" id="GO:0000160">
    <property type="term" value="P:phosphorelay signal transduction system"/>
    <property type="evidence" value="ECO:0007669"/>
    <property type="project" value="InterPro"/>
</dbReference>